<dbReference type="PATRIC" id="fig|1961.12.peg.1374"/>
<name>A0A0L8N2H5_STRVG</name>
<evidence type="ECO:0000313" key="2">
    <source>
        <dbReference type="Proteomes" id="UP000037084"/>
    </source>
</evidence>
<protein>
    <submittedName>
        <fullName evidence="1">Uncharacterized protein</fullName>
    </submittedName>
</protein>
<organism evidence="1 2">
    <name type="scientific">Streptomyces virginiae</name>
    <name type="common">Streptomyces cinnamonensis</name>
    <dbReference type="NCBI Taxonomy" id="1961"/>
    <lineage>
        <taxon>Bacteria</taxon>
        <taxon>Bacillati</taxon>
        <taxon>Actinomycetota</taxon>
        <taxon>Actinomycetes</taxon>
        <taxon>Kitasatosporales</taxon>
        <taxon>Streptomycetaceae</taxon>
        <taxon>Streptomyces</taxon>
    </lineage>
</organism>
<comment type="caution">
    <text evidence="1">The sequence shown here is derived from an EMBL/GenBank/DDBJ whole genome shotgun (WGS) entry which is preliminary data.</text>
</comment>
<dbReference type="Proteomes" id="UP000037084">
    <property type="component" value="Unassembled WGS sequence"/>
</dbReference>
<dbReference type="EMBL" id="LGUV01000028">
    <property type="protein sequence ID" value="KOG56897.1"/>
    <property type="molecule type" value="Genomic_DNA"/>
</dbReference>
<evidence type="ECO:0000313" key="1">
    <source>
        <dbReference type="EMBL" id="KOG56897.1"/>
    </source>
</evidence>
<sequence>MSRVRSVPVVEGVGPVLKSLRRFAYGGFEWVEGHDGEVGQAVLDVCPDVFDRVRVGAWAGSGNTVSDVRSATRSRIVRETWVLRRSGIGAVAG</sequence>
<gene>
    <name evidence="1" type="ORF">ADK75_06180</name>
</gene>
<dbReference type="AlphaFoldDB" id="A0A0L8N2H5"/>
<reference evidence="2" key="1">
    <citation type="submission" date="2015-07" db="EMBL/GenBank/DDBJ databases">
        <authorList>
            <consortium name="Consortium for Microbial Forensics and Genomics (microFORGE)"/>
            <person name="Knight B.M."/>
            <person name="Roberts D.P."/>
            <person name="Lin D."/>
            <person name="Hari K."/>
            <person name="Fletcher J."/>
            <person name="Melcher U."/>
            <person name="Blagden T."/>
            <person name="Winegar R.A."/>
        </authorList>
    </citation>
    <scope>NUCLEOTIDE SEQUENCE [LARGE SCALE GENOMIC DNA]</scope>
    <source>
        <strain evidence="2">NRRL B-1447</strain>
    </source>
</reference>
<proteinExistence type="predicted"/>
<accession>A0A0L8N2H5</accession>